<dbReference type="EMBL" id="JANQDL010000065">
    <property type="protein sequence ID" value="MDH6064010.1"/>
    <property type="molecule type" value="Genomic_DNA"/>
</dbReference>
<evidence type="ECO:0000313" key="1">
    <source>
        <dbReference type="EMBL" id="MDH6064010.1"/>
    </source>
</evidence>
<dbReference type="GeneID" id="83684991"/>
<reference evidence="1 2" key="1">
    <citation type="journal article" date="2023" name="J. Phycol.">
        <title>Chrysosporum ovalisporum is synonymous with the true-branching cyanobacterium Umezakia natans (Nostocales/Aphanizomenonaceae).</title>
        <authorList>
            <person name="McGregor G.B."/>
            <person name="Sendall B.C."/>
            <person name="Niiyama Y."/>
            <person name="Tuji A."/>
            <person name="Willis A."/>
        </authorList>
    </citation>
    <scope>NUCLEOTIDE SEQUENCE [LARGE SCALE GENOMIC DNA]</scope>
    <source>
        <strain evidence="1 2">FSS-62</strain>
    </source>
</reference>
<dbReference type="Proteomes" id="UP001159370">
    <property type="component" value="Unassembled WGS sequence"/>
</dbReference>
<accession>A0AA43GZH0</accession>
<comment type="caution">
    <text evidence="1">The sequence shown here is derived from an EMBL/GenBank/DDBJ whole genome shotgun (WGS) entry which is preliminary data.</text>
</comment>
<sequence>MCGNGISLIVERTITKTSTPQEIFWRWHKPLLSVEQWSDLIGVSVLSSYKL</sequence>
<name>A0AA43GZH0_9CYAN</name>
<proteinExistence type="predicted"/>
<gene>
    <name evidence="1" type="ORF">NWP23_09570</name>
</gene>
<dbReference type="AlphaFoldDB" id="A0AA43GZH0"/>
<evidence type="ECO:0000313" key="2">
    <source>
        <dbReference type="Proteomes" id="UP001159370"/>
    </source>
</evidence>
<dbReference type="RefSeq" id="WP_280652802.1">
    <property type="nucleotide sequence ID" value="NZ_JANQDL010000065.1"/>
</dbReference>
<organism evidence="1 2">
    <name type="scientific">Umezakia ovalisporum FSS-62</name>
    <dbReference type="NCBI Taxonomy" id="2971776"/>
    <lineage>
        <taxon>Bacteria</taxon>
        <taxon>Bacillati</taxon>
        <taxon>Cyanobacteriota</taxon>
        <taxon>Cyanophyceae</taxon>
        <taxon>Nostocales</taxon>
        <taxon>Nodulariaceae</taxon>
        <taxon>Umezakia</taxon>
    </lineage>
</organism>
<protein>
    <submittedName>
        <fullName evidence="1">Uncharacterized protein</fullName>
    </submittedName>
</protein>